<name>A0A5N5T4R2_9CRUS</name>
<reference evidence="11 12" key="1">
    <citation type="journal article" date="2019" name="PLoS Biol.">
        <title>Sex chromosomes control vertical transmission of feminizing Wolbachia symbionts in an isopod.</title>
        <authorList>
            <person name="Becking T."/>
            <person name="Chebbi M.A."/>
            <person name="Giraud I."/>
            <person name="Moumen B."/>
            <person name="Laverre T."/>
            <person name="Caubet Y."/>
            <person name="Peccoud J."/>
            <person name="Gilbert C."/>
            <person name="Cordaux R."/>
        </authorList>
    </citation>
    <scope>NUCLEOTIDE SEQUENCE [LARGE SCALE GENOMIC DNA]</scope>
    <source>
        <strain evidence="11">ANa2</strain>
        <tissue evidence="11">Whole body excluding digestive tract and cuticle</tissue>
    </source>
</reference>
<evidence type="ECO:0000256" key="2">
    <source>
        <dbReference type="ARBA" id="ARBA00006375"/>
    </source>
</evidence>
<organism evidence="11 12">
    <name type="scientific">Armadillidium nasatum</name>
    <dbReference type="NCBI Taxonomy" id="96803"/>
    <lineage>
        <taxon>Eukaryota</taxon>
        <taxon>Metazoa</taxon>
        <taxon>Ecdysozoa</taxon>
        <taxon>Arthropoda</taxon>
        <taxon>Crustacea</taxon>
        <taxon>Multicrustacea</taxon>
        <taxon>Malacostraca</taxon>
        <taxon>Eumalacostraca</taxon>
        <taxon>Peracarida</taxon>
        <taxon>Isopoda</taxon>
        <taxon>Oniscidea</taxon>
        <taxon>Crinocheta</taxon>
        <taxon>Armadillidiidae</taxon>
        <taxon>Armadillidium</taxon>
    </lineage>
</organism>
<feature type="repeat" description="Solcar" evidence="9">
    <location>
        <begin position="127"/>
        <end position="212"/>
    </location>
</feature>
<evidence type="ECO:0000256" key="9">
    <source>
        <dbReference type="PROSITE-ProRule" id="PRU00282"/>
    </source>
</evidence>
<dbReference type="EMBL" id="SEYY01010224">
    <property type="protein sequence ID" value="KAB7501551.1"/>
    <property type="molecule type" value="Genomic_DNA"/>
</dbReference>
<evidence type="ECO:0000256" key="6">
    <source>
        <dbReference type="ARBA" id="ARBA00022989"/>
    </source>
</evidence>
<dbReference type="OrthoDB" id="10253709at2759"/>
<keyword evidence="6" id="KW-1133">Transmembrane helix</keyword>
<dbReference type="AlphaFoldDB" id="A0A5N5T4R2"/>
<keyword evidence="8 9" id="KW-0472">Membrane</keyword>
<protein>
    <submittedName>
        <fullName evidence="11">Mitochondrial carrier-like protein 2</fullName>
    </submittedName>
</protein>
<proteinExistence type="inferred from homology"/>
<evidence type="ECO:0000256" key="5">
    <source>
        <dbReference type="ARBA" id="ARBA00022787"/>
    </source>
</evidence>
<dbReference type="PROSITE" id="PS50920">
    <property type="entry name" value="SOLCAR"/>
    <property type="match status" value="2"/>
</dbReference>
<dbReference type="InterPro" id="IPR018108">
    <property type="entry name" value="MCP_transmembrane"/>
</dbReference>
<comment type="caution">
    <text evidence="11">The sequence shown here is derived from an EMBL/GenBank/DDBJ whole genome shotgun (WGS) entry which is preliminary data.</text>
</comment>
<evidence type="ECO:0000256" key="10">
    <source>
        <dbReference type="RuleBase" id="RU000488"/>
    </source>
</evidence>
<keyword evidence="7" id="KW-0496">Mitochondrion</keyword>
<dbReference type="Proteomes" id="UP000326759">
    <property type="component" value="Unassembled WGS sequence"/>
</dbReference>
<sequence length="316" mass="35532">MSGNREESPMTWMHVLVRVGLNAVTHPVEYVKVLIQIGHEPMEPYKSRTIFGREKMFYPSVFSYIAHIKKRDGLIGCYRGLTPKLMSNVVSGLTFQRVVENIKFPELDDPCMKPEDLTTHQKTQVFIQNTLRETAGRIAAITASQPFHVIAIRCMAEFVGEDGKYTGIISSITVIYKEEGIKGYFSGLVPRLLCDIGALWLANSFIHIINNFVVEDKDIKSYIAASMRFMASAIMYPLQVVANCMAATGSGLVGCSPPLMPLYDNWYDCYKHLRQIKGLKRGSSLLWRTYTGPQIMLDGGVSLPSQSMFRNPSKKL</sequence>
<keyword evidence="4" id="KW-0677">Repeat</keyword>
<accession>A0A5N5T4R2</accession>
<gene>
    <name evidence="11" type="primary">Mtch2</name>
    <name evidence="11" type="ORF">Anas_00501</name>
</gene>
<dbReference type="PANTHER" id="PTHR10780">
    <property type="entry name" value="MITOCHONDRIAL CARRIER HOMOLOG"/>
    <property type="match status" value="1"/>
</dbReference>
<feature type="repeat" description="Solcar" evidence="9">
    <location>
        <begin position="6"/>
        <end position="105"/>
    </location>
</feature>
<evidence type="ECO:0000256" key="1">
    <source>
        <dbReference type="ARBA" id="ARBA00004374"/>
    </source>
</evidence>
<dbReference type="InterPro" id="IPR023395">
    <property type="entry name" value="MCP_dom_sf"/>
</dbReference>
<evidence type="ECO:0000256" key="3">
    <source>
        <dbReference type="ARBA" id="ARBA00022692"/>
    </source>
</evidence>
<dbReference type="Gene3D" id="1.50.40.10">
    <property type="entry name" value="Mitochondrial carrier domain"/>
    <property type="match status" value="1"/>
</dbReference>
<dbReference type="SUPFAM" id="SSF103506">
    <property type="entry name" value="Mitochondrial carrier"/>
    <property type="match status" value="1"/>
</dbReference>
<comment type="similarity">
    <text evidence="2 10">Belongs to the mitochondrial carrier (TC 2.A.29) family.</text>
</comment>
<keyword evidence="5" id="KW-1000">Mitochondrion outer membrane</keyword>
<dbReference type="PANTHER" id="PTHR10780:SF18">
    <property type="entry name" value="LD43650P"/>
    <property type="match status" value="1"/>
</dbReference>
<keyword evidence="12" id="KW-1185">Reference proteome</keyword>
<evidence type="ECO:0000256" key="4">
    <source>
        <dbReference type="ARBA" id="ARBA00022737"/>
    </source>
</evidence>
<evidence type="ECO:0000256" key="7">
    <source>
        <dbReference type="ARBA" id="ARBA00023128"/>
    </source>
</evidence>
<comment type="subcellular location">
    <subcellularLocation>
        <location evidence="1">Mitochondrion outer membrane</location>
        <topology evidence="1">Multi-pass membrane protein</topology>
    </subcellularLocation>
</comment>
<keyword evidence="10" id="KW-0813">Transport</keyword>
<evidence type="ECO:0000313" key="11">
    <source>
        <dbReference type="EMBL" id="KAB7501551.1"/>
    </source>
</evidence>
<dbReference type="Pfam" id="PF00153">
    <property type="entry name" value="Mito_carr"/>
    <property type="match status" value="2"/>
</dbReference>
<dbReference type="GO" id="GO:0005741">
    <property type="term" value="C:mitochondrial outer membrane"/>
    <property type="evidence" value="ECO:0007669"/>
    <property type="project" value="UniProtKB-SubCell"/>
</dbReference>
<evidence type="ECO:0000256" key="8">
    <source>
        <dbReference type="ARBA" id="ARBA00023136"/>
    </source>
</evidence>
<keyword evidence="3 9" id="KW-0812">Transmembrane</keyword>
<evidence type="ECO:0000313" key="12">
    <source>
        <dbReference type="Proteomes" id="UP000326759"/>
    </source>
</evidence>